<keyword evidence="2" id="KW-0812">Transmembrane</keyword>
<evidence type="ECO:0000256" key="2">
    <source>
        <dbReference type="SAM" id="Phobius"/>
    </source>
</evidence>
<dbReference type="SUPFAM" id="SSF52540">
    <property type="entry name" value="P-loop containing nucleoside triphosphate hydrolases"/>
    <property type="match status" value="1"/>
</dbReference>
<dbReference type="InterPro" id="IPR002789">
    <property type="entry name" value="HerA_central"/>
</dbReference>
<evidence type="ECO:0000259" key="3">
    <source>
        <dbReference type="Pfam" id="PF01935"/>
    </source>
</evidence>
<dbReference type="Pfam" id="PF12696">
    <property type="entry name" value="TraG-D_C"/>
    <property type="match status" value="1"/>
</dbReference>
<reference evidence="6 7" key="1">
    <citation type="journal article" date="2016" name="Nat. Commun.">
        <title>Thousands of microbial genomes shed light on interconnected biogeochemical processes in an aquifer system.</title>
        <authorList>
            <person name="Anantharaman K."/>
            <person name="Brown C.T."/>
            <person name="Hug L.A."/>
            <person name="Sharon I."/>
            <person name="Castelle C.J."/>
            <person name="Probst A.J."/>
            <person name="Thomas B.C."/>
            <person name="Singh A."/>
            <person name="Wilkins M.J."/>
            <person name="Karaoz U."/>
            <person name="Brodie E.L."/>
            <person name="Williams K.H."/>
            <person name="Hubbard S.S."/>
            <person name="Banfield J.F."/>
        </authorList>
    </citation>
    <scope>NUCLEOTIDE SEQUENCE [LARGE SCALE GENOMIC DNA]</scope>
</reference>
<evidence type="ECO:0000256" key="1">
    <source>
        <dbReference type="SAM" id="MobiDB-lite"/>
    </source>
</evidence>
<dbReference type="Pfam" id="PF26449">
    <property type="entry name" value="DUF8128"/>
    <property type="match status" value="1"/>
</dbReference>
<dbReference type="PANTHER" id="PTHR30121">
    <property type="entry name" value="UNCHARACTERIZED PROTEIN YJGR-RELATED"/>
    <property type="match status" value="1"/>
</dbReference>
<feature type="domain" description="Helicase HerA central" evidence="3">
    <location>
        <begin position="470"/>
        <end position="546"/>
    </location>
</feature>
<feature type="domain" description="DUF8128" evidence="5">
    <location>
        <begin position="86"/>
        <end position="422"/>
    </location>
</feature>
<feature type="transmembrane region" description="Helical" evidence="2">
    <location>
        <begin position="30"/>
        <end position="54"/>
    </location>
</feature>
<dbReference type="InterPro" id="IPR027417">
    <property type="entry name" value="P-loop_NTPase"/>
</dbReference>
<dbReference type="STRING" id="1802040.A3C28_03040"/>
<dbReference type="Pfam" id="PF01935">
    <property type="entry name" value="DUF87"/>
    <property type="match status" value="1"/>
</dbReference>
<dbReference type="InterPro" id="IPR032689">
    <property type="entry name" value="TraG-D_C"/>
</dbReference>
<evidence type="ECO:0000259" key="5">
    <source>
        <dbReference type="Pfam" id="PF26449"/>
    </source>
</evidence>
<evidence type="ECO:0000313" key="7">
    <source>
        <dbReference type="Proteomes" id="UP000178597"/>
    </source>
</evidence>
<evidence type="ECO:0000259" key="4">
    <source>
        <dbReference type="Pfam" id="PF12696"/>
    </source>
</evidence>
<organism evidence="6 7">
    <name type="scientific">Candidatus Roizmanbacteria bacterium RIFCSPHIGHO2_02_FULL_39_9</name>
    <dbReference type="NCBI Taxonomy" id="1802040"/>
    <lineage>
        <taxon>Bacteria</taxon>
        <taxon>Candidatus Roizmaniibacteriota</taxon>
    </lineage>
</organism>
<evidence type="ECO:0000313" key="6">
    <source>
        <dbReference type="EMBL" id="OGK27092.1"/>
    </source>
</evidence>
<dbReference type="Proteomes" id="UP000178597">
    <property type="component" value="Unassembled WGS sequence"/>
</dbReference>
<name>A0A1F7H8V0_9BACT</name>
<keyword evidence="2" id="KW-0472">Membrane</keyword>
<proteinExistence type="predicted"/>
<dbReference type="EMBL" id="MFZP01000031">
    <property type="protein sequence ID" value="OGK27092.1"/>
    <property type="molecule type" value="Genomic_DNA"/>
</dbReference>
<dbReference type="AlphaFoldDB" id="A0A1F7H8V0"/>
<comment type="caution">
    <text evidence="6">The sequence shown here is derived from an EMBL/GenBank/DDBJ whole genome shotgun (WGS) entry which is preliminary data.</text>
</comment>
<dbReference type="Gene3D" id="3.40.50.300">
    <property type="entry name" value="P-loop containing nucleotide triphosphate hydrolases"/>
    <property type="match status" value="2"/>
</dbReference>
<dbReference type="InterPro" id="IPR051162">
    <property type="entry name" value="T4SS_component"/>
</dbReference>
<feature type="region of interest" description="Disordered" evidence="1">
    <location>
        <begin position="875"/>
        <end position="901"/>
    </location>
</feature>
<dbReference type="PANTHER" id="PTHR30121:SF6">
    <property type="entry name" value="SLR6007 PROTEIN"/>
    <property type="match status" value="1"/>
</dbReference>
<keyword evidence="2" id="KW-1133">Transmembrane helix</keyword>
<evidence type="ECO:0008006" key="8">
    <source>
        <dbReference type="Google" id="ProtNLM"/>
    </source>
</evidence>
<feature type="domain" description="TraD/TraG TraM recognition site" evidence="4">
    <location>
        <begin position="728"/>
        <end position="790"/>
    </location>
</feature>
<dbReference type="CDD" id="cd01127">
    <property type="entry name" value="TrwB_TraG_TraD_VirD4"/>
    <property type="match status" value="1"/>
</dbReference>
<protein>
    <recommendedName>
        <fullName evidence="8">Type IV secretion system coupling protein TraD DNA-binding domain-containing protein</fullName>
    </recommendedName>
</protein>
<gene>
    <name evidence="6" type="ORF">A3C28_03040</name>
</gene>
<dbReference type="InterPro" id="IPR058441">
    <property type="entry name" value="DUF8128"/>
</dbReference>
<accession>A0A1F7H8V0</accession>
<sequence>MGNFSWHNLEAGYLINQFFSYLHLAKSGTLFSSVFFFSVFLVLIITSIFAWIIFRWLYTFKKSLTEKSVLLELTPPAFTDKSAYTTGQLFSVVHGMNKYQTIWEKFLGLKPKLSFEITSTKELGIRYLVRTTPQHVNNFKRYIFSYMPQVRVKETDDYLPQKNKTTTYRKILEFKLSRHFAYPLQRQDTLGEHDPVAYVTGMMTKLTHEESISFQIVLAPVKTNEAHVIKQMILRNENLLGYLDSIRVSQPFKPITGLIGILFKIVGKLTTEVQWLLFELVHPNTQPLYANQNYNYQQLQIQQLIKPARSLTIFEQETVQSVKDKIDQPLFETSIRLMVILKDKEELQERLGGFVSSLETFAVPGYQSLVKTSLLSDFLWEKTRSVTFQKRLLSFFTNSGSSLLSASEIADLYHFPYSKVTQTENIVKSYSKELPAPLSLKQEKKLDVIFGKNSYAGVTTDIGLTEEQRQTHVYILGRTGSGKTTLMFSMAKHDIEEGHGVAFIDPHGDVSEDLVASVPQGGMNDLVYVNPWDIKHPIGINVLELTDGLEDDDLELEKEIVCEGVISLFKKVFSKDENANAHRIEHILRNTIYTAFYVPDRTLFTINKLLTNTSFRKQVLARVDDEDLMDFWKSEFGKAGDYQVVKMTQGVTAKVGRFLRSPTARRMLEQKKSTINFDEILNGKILICNLSQGKLGEDTTKLIGTTILTKLQQAALKRSRVSQANRKPFYLYIDEFQNFATLSFIKIVSEGRKYGLHLIMAEQSTSQVHDQTIINQILANVTTVIVFRSGNYIDEELMLNQLAPYLQKGDISNLPRYHFYIKVSALESEEPFSGETLFNPIIKDAASMEKLIEASQKNWAITYTKPMRTPIKRNFTDTENIPLNGEEMPSKKTGLPPPKRV</sequence>